<evidence type="ECO:0000259" key="36">
    <source>
        <dbReference type="PROSITE" id="PS51977"/>
    </source>
</evidence>
<keyword evidence="9 31" id="KW-0328">Glycosyltransferase</keyword>
<evidence type="ECO:0000256" key="12">
    <source>
        <dbReference type="ARBA" id="ARBA00022723"/>
    </source>
</evidence>
<dbReference type="WBParaSite" id="BXY_0352700.1">
    <property type="protein sequence ID" value="BXY_0352700.1"/>
    <property type="gene ID" value="BXY_0352700"/>
</dbReference>
<comment type="similarity">
    <text evidence="25">Belongs to the ARTD/PARP family.</text>
</comment>
<gene>
    <name evidence="37" type="ORF">BXYJ_LOCUS11915</name>
</gene>
<dbReference type="PROSITE" id="PS51060">
    <property type="entry name" value="PARP_ALPHA_HD"/>
    <property type="match status" value="1"/>
</dbReference>
<dbReference type="PANTHER" id="PTHR10459:SF112">
    <property type="entry name" value="POLY [ADP-RIBOSE] POLYMERASE 1"/>
    <property type="match status" value="1"/>
</dbReference>
<evidence type="ECO:0000256" key="18">
    <source>
        <dbReference type="ARBA" id="ARBA00023015"/>
    </source>
</evidence>
<dbReference type="Gene3D" id="3.30.1740.10">
    <property type="entry name" value="Zinc finger, PARP-type"/>
    <property type="match status" value="2"/>
</dbReference>
<feature type="domain" description="PARP alpha-helical" evidence="35">
    <location>
        <begin position="510"/>
        <end position="628"/>
    </location>
</feature>
<evidence type="ECO:0000256" key="9">
    <source>
        <dbReference type="ARBA" id="ARBA00022676"/>
    </source>
</evidence>
<dbReference type="GO" id="GO:0005694">
    <property type="term" value="C:chromosome"/>
    <property type="evidence" value="ECO:0007669"/>
    <property type="project" value="UniProtKB-SubCell"/>
</dbReference>
<evidence type="ECO:0000256" key="25">
    <source>
        <dbReference type="ARBA" id="ARBA00024347"/>
    </source>
</evidence>
<dbReference type="PROSITE" id="PS51059">
    <property type="entry name" value="PARP_CATALYTIC"/>
    <property type="match status" value="1"/>
</dbReference>
<comment type="catalytic activity">
    <reaction evidence="23">
        <text>L-glutamyl-[protein] + NAD(+) = 5-O-(ADP-D-ribosyl)-L-glutamyl-[protein] + nicotinamide</text>
        <dbReference type="Rhea" id="RHEA:58224"/>
        <dbReference type="Rhea" id="RHEA-COMP:10208"/>
        <dbReference type="Rhea" id="RHEA-COMP:15089"/>
        <dbReference type="ChEBI" id="CHEBI:17154"/>
        <dbReference type="ChEBI" id="CHEBI:29973"/>
        <dbReference type="ChEBI" id="CHEBI:57540"/>
        <dbReference type="ChEBI" id="CHEBI:142540"/>
    </reaction>
    <physiologicalReaction direction="left-to-right" evidence="23">
        <dbReference type="Rhea" id="RHEA:58225"/>
    </physiologicalReaction>
</comment>
<dbReference type="CDD" id="cd08001">
    <property type="entry name" value="WGR_PARP1_like"/>
    <property type="match status" value="1"/>
</dbReference>
<evidence type="ECO:0000256" key="2">
    <source>
        <dbReference type="ARBA" id="ARBA00004514"/>
    </source>
</evidence>
<evidence type="ECO:0000256" key="32">
    <source>
        <dbReference type="SAM" id="MobiDB-lite"/>
    </source>
</evidence>
<protein>
    <recommendedName>
        <fullName evidence="30 31">Poly [ADP-ribose] polymerase</fullName>
        <shortName evidence="31">PARP</shortName>
        <ecNumber evidence="31">2.4.2.-</ecNumber>
    </recommendedName>
</protein>
<evidence type="ECO:0000256" key="31">
    <source>
        <dbReference type="RuleBase" id="RU362114"/>
    </source>
</evidence>
<dbReference type="InterPro" id="IPR036957">
    <property type="entry name" value="Znf_PARP_sf"/>
</dbReference>
<proteinExistence type="inferred from homology"/>
<dbReference type="Pfam" id="PF00645">
    <property type="entry name" value="zf-PARP"/>
    <property type="match status" value="1"/>
</dbReference>
<dbReference type="SUPFAM" id="SSF47587">
    <property type="entry name" value="Domain of poly(ADP-ribose) polymerase"/>
    <property type="match status" value="1"/>
</dbReference>
<dbReference type="SUPFAM" id="SSF56399">
    <property type="entry name" value="ADP-ribosylation"/>
    <property type="match status" value="1"/>
</dbReference>
<dbReference type="PROSITE" id="PS51977">
    <property type="entry name" value="WGR"/>
    <property type="match status" value="1"/>
</dbReference>
<dbReference type="Proteomes" id="UP000095284">
    <property type="component" value="Unplaced"/>
</dbReference>
<evidence type="ECO:0000256" key="3">
    <source>
        <dbReference type="ARBA" id="ARBA00004604"/>
    </source>
</evidence>
<evidence type="ECO:0000256" key="6">
    <source>
        <dbReference type="ARBA" id="ARBA00022499"/>
    </source>
</evidence>
<dbReference type="InterPro" id="IPR036616">
    <property type="entry name" value="Poly(ADP-ribose)pol_reg_dom_sf"/>
</dbReference>
<accession>A0A1I7RS24</accession>
<dbReference type="InterPro" id="IPR038650">
    <property type="entry name" value="PADR1_C_dom_sf"/>
</dbReference>
<dbReference type="PANTHER" id="PTHR10459">
    <property type="entry name" value="DNA LIGASE"/>
    <property type="match status" value="1"/>
</dbReference>
<evidence type="ECO:0000256" key="27">
    <source>
        <dbReference type="ARBA" id="ARBA00048241"/>
    </source>
</evidence>
<keyword evidence="20" id="KW-0238">DNA-binding</keyword>
<dbReference type="PROSITE" id="PS00347">
    <property type="entry name" value="ZF_PARP_1"/>
    <property type="match status" value="1"/>
</dbReference>
<evidence type="ECO:0000313" key="38">
    <source>
        <dbReference type="Proteomes" id="UP000095284"/>
    </source>
</evidence>
<dbReference type="InterPro" id="IPR004102">
    <property type="entry name" value="Poly(ADP-ribose)pol_reg_dom"/>
</dbReference>
<dbReference type="Gene3D" id="3.90.228.10">
    <property type="match status" value="1"/>
</dbReference>
<dbReference type="GO" id="GO:0006302">
    <property type="term" value="P:double-strand break repair"/>
    <property type="evidence" value="ECO:0007669"/>
    <property type="project" value="TreeGrafter"/>
</dbReference>
<dbReference type="Proteomes" id="UP000582659">
    <property type="component" value="Unassembled WGS sequence"/>
</dbReference>
<comment type="catalytic activity">
    <reaction evidence="29">
        <text>L-seryl-[protein] + NAD(+) = O-(ADP-D-ribosyl)-L-seryl-[protein] + nicotinamide + H(+)</text>
        <dbReference type="Rhea" id="RHEA:58232"/>
        <dbReference type="Rhea" id="RHEA-COMP:9863"/>
        <dbReference type="Rhea" id="RHEA-COMP:15091"/>
        <dbReference type="ChEBI" id="CHEBI:15378"/>
        <dbReference type="ChEBI" id="CHEBI:17154"/>
        <dbReference type="ChEBI" id="CHEBI:29999"/>
        <dbReference type="ChEBI" id="CHEBI:57540"/>
        <dbReference type="ChEBI" id="CHEBI:142556"/>
    </reaction>
    <physiologicalReaction direction="left-to-right" evidence="29">
        <dbReference type="Rhea" id="RHEA:58233"/>
    </physiologicalReaction>
</comment>
<dbReference type="GO" id="GO:0008270">
    <property type="term" value="F:zinc ion binding"/>
    <property type="evidence" value="ECO:0007669"/>
    <property type="project" value="UniProtKB-KW"/>
</dbReference>
<evidence type="ECO:0000259" key="35">
    <source>
        <dbReference type="PROSITE" id="PS51060"/>
    </source>
</evidence>
<reference evidence="37" key="2">
    <citation type="submission" date="2020-09" db="EMBL/GenBank/DDBJ databases">
        <authorList>
            <person name="Kikuchi T."/>
        </authorList>
    </citation>
    <scope>NUCLEOTIDE SEQUENCE</scope>
    <source>
        <strain evidence="37">Ka4C1</strain>
    </source>
</reference>
<evidence type="ECO:0000256" key="22">
    <source>
        <dbReference type="ARBA" id="ARBA00023242"/>
    </source>
</evidence>
<dbReference type="SMART" id="SM01336">
    <property type="entry name" value="zf-PARP"/>
    <property type="match status" value="2"/>
</dbReference>
<dbReference type="GO" id="GO:0070212">
    <property type="term" value="P:protein poly-ADP-ribosylation"/>
    <property type="evidence" value="ECO:0007669"/>
    <property type="project" value="TreeGrafter"/>
</dbReference>
<comment type="catalytic activity">
    <reaction evidence="27">
        <text>L-histidyl-[protein] + NAD(+) = N(tele)-(ADP-D-ribosyl)-L-histidyl-[protein] + nicotinamide + H(+)</text>
        <dbReference type="Rhea" id="RHEA:72071"/>
        <dbReference type="Rhea" id="RHEA-COMP:9745"/>
        <dbReference type="Rhea" id="RHEA-COMP:18085"/>
        <dbReference type="ChEBI" id="CHEBI:15378"/>
        <dbReference type="ChEBI" id="CHEBI:17154"/>
        <dbReference type="ChEBI" id="CHEBI:29979"/>
        <dbReference type="ChEBI" id="CHEBI:57540"/>
        <dbReference type="ChEBI" id="CHEBI:191398"/>
    </reaction>
    <physiologicalReaction direction="left-to-right" evidence="27">
        <dbReference type="Rhea" id="RHEA:72072"/>
    </physiologicalReaction>
</comment>
<dbReference type="GO" id="GO:0005829">
    <property type="term" value="C:cytosol"/>
    <property type="evidence" value="ECO:0007669"/>
    <property type="project" value="UniProtKB-SubCell"/>
</dbReference>
<keyword evidence="7" id="KW-0021">Allosteric enzyme</keyword>
<keyword evidence="13" id="KW-0677">Repeat</keyword>
<keyword evidence="17" id="KW-0391">Immunity</keyword>
<dbReference type="GO" id="GO:0003950">
    <property type="term" value="F:NAD+ poly-ADP-ribosyltransferase activity"/>
    <property type="evidence" value="ECO:0007669"/>
    <property type="project" value="UniProtKB-UniRule"/>
</dbReference>
<dbReference type="Gene3D" id="2.20.25.630">
    <property type="match status" value="1"/>
</dbReference>
<evidence type="ECO:0000256" key="7">
    <source>
        <dbReference type="ARBA" id="ARBA00022533"/>
    </source>
</evidence>
<dbReference type="Pfam" id="PF05406">
    <property type="entry name" value="WGR"/>
    <property type="match status" value="1"/>
</dbReference>
<keyword evidence="18" id="KW-0805">Transcription regulation</keyword>
<dbReference type="InterPro" id="IPR049296">
    <property type="entry name" value="PARP1-like_PADR1_N"/>
</dbReference>
<keyword evidence="8" id="KW-0399">Innate immunity</keyword>
<dbReference type="Gene3D" id="1.10.20.130">
    <property type="match status" value="1"/>
</dbReference>
<keyword evidence="22" id="KW-0539">Nucleus</keyword>
<dbReference type="GO" id="GO:1990404">
    <property type="term" value="F:NAD+-protein mono-ADP-ribosyltransferase activity"/>
    <property type="evidence" value="ECO:0007669"/>
    <property type="project" value="TreeGrafter"/>
</dbReference>
<dbReference type="GO" id="GO:0005730">
    <property type="term" value="C:nucleolus"/>
    <property type="evidence" value="ECO:0007669"/>
    <property type="project" value="UniProtKB-SubCell"/>
</dbReference>
<dbReference type="GO" id="GO:0003677">
    <property type="term" value="F:DNA binding"/>
    <property type="evidence" value="ECO:0007669"/>
    <property type="project" value="UniProtKB-KW"/>
</dbReference>
<dbReference type="SMART" id="SM00773">
    <property type="entry name" value="WGR"/>
    <property type="match status" value="1"/>
</dbReference>
<dbReference type="InterPro" id="IPR001510">
    <property type="entry name" value="Znf_PARP"/>
</dbReference>
<dbReference type="InterPro" id="IPR036930">
    <property type="entry name" value="WGR_dom_sf"/>
</dbReference>
<comment type="subcellular location">
    <subcellularLocation>
        <location evidence="1">Chromosome</location>
    </subcellularLocation>
    <subcellularLocation>
        <location evidence="2">Cytoplasm</location>
        <location evidence="2">Cytosol</location>
    </subcellularLocation>
    <subcellularLocation>
        <location evidence="3">Nucleus</location>
        <location evidence="3">Nucleolus</location>
    </subcellularLocation>
</comment>
<dbReference type="Pfam" id="PF02877">
    <property type="entry name" value="PARP_reg"/>
    <property type="match status" value="1"/>
</dbReference>
<evidence type="ECO:0000256" key="28">
    <source>
        <dbReference type="ARBA" id="ARBA00048339"/>
    </source>
</evidence>
<keyword evidence="21" id="KW-0804">Transcription</keyword>
<evidence type="ECO:0000256" key="16">
    <source>
        <dbReference type="ARBA" id="ARBA00022833"/>
    </source>
</evidence>
<evidence type="ECO:0000256" key="11">
    <source>
        <dbReference type="ARBA" id="ARBA00022695"/>
    </source>
</evidence>
<dbReference type="SMR" id="A0A1I7RS24"/>
<evidence type="ECO:0000256" key="5">
    <source>
        <dbReference type="ARBA" id="ARBA00022490"/>
    </source>
</evidence>
<dbReference type="InterPro" id="IPR008893">
    <property type="entry name" value="WGR_domain"/>
</dbReference>
<evidence type="ECO:0000256" key="23">
    <source>
        <dbReference type="ARBA" id="ARBA00024159"/>
    </source>
</evidence>
<keyword evidence="39" id="KW-1185">Reference proteome</keyword>
<dbReference type="GO" id="GO:0045087">
    <property type="term" value="P:innate immune response"/>
    <property type="evidence" value="ECO:0007669"/>
    <property type="project" value="UniProtKB-KW"/>
</dbReference>
<evidence type="ECO:0000313" key="40">
    <source>
        <dbReference type="WBParaSite" id="BXY_0352700.1"/>
    </source>
</evidence>
<dbReference type="eggNOG" id="KOG1037">
    <property type="taxonomic scope" value="Eukaryota"/>
</dbReference>
<evidence type="ECO:0000256" key="20">
    <source>
        <dbReference type="ARBA" id="ARBA00023125"/>
    </source>
</evidence>
<evidence type="ECO:0000256" key="4">
    <source>
        <dbReference type="ARBA" id="ARBA00022454"/>
    </source>
</evidence>
<dbReference type="Pfam" id="PF21728">
    <property type="entry name" value="PADR1_N"/>
    <property type="match status" value="1"/>
</dbReference>
<dbReference type="GO" id="GO:0016779">
    <property type="term" value="F:nucleotidyltransferase activity"/>
    <property type="evidence" value="ECO:0007669"/>
    <property type="project" value="UniProtKB-KW"/>
</dbReference>
<dbReference type="InterPro" id="IPR012982">
    <property type="entry name" value="PARP1-like_PADR1_Zn_ribbon"/>
</dbReference>
<dbReference type="Pfam" id="PF08063">
    <property type="entry name" value="Zn_ribbon_PADR1"/>
    <property type="match status" value="1"/>
</dbReference>
<sequence>MGDDEGNRQLPYGAEYAKSSRASCKGCKDTIDKGALRMSLRTQSRFFDGLQDNWFHFDCFWGRAKSGINEATIRGFGWLKWEDQEKIRARCKMIEDNPNLAATPKTATPKVEYAKSGAGRCFKCKEKVPKGDPRVTFKASNYHVPCFFEDKLYTDSAEKIIGFDNLKEDEQTTIKEYLGENEEKNKPEKRRAQDEGEGSSKKKSKEETKEEREKLKAQTKILWELLEQLRTLPKDAIVALLQKNNGVYTKHGVEANLEQLADKMVFGPPTSCRNCGGNFRYSESAHGYTCTGNISEYTKCQTFVRNPERTYFKVPKELREEYPFLKDYHKTPKLDGRFYSTVVRETKIQAPSHSKHEKQFERRLAEEEKKRQVKNGCVVDPECEYAEETHVYVEKKRPWQALLSAADAASGKNSYYKLQLLKHDRHPHYYVFRSWGRVGTTIGGNKTESFHEDLDAAKHSFETLFVEKTRNEWSKRDKFQKHPRGMDLVEMDFDDRASGRKVALVPEKSKSKLDMPIKEIISIFFDTKLMDAALVEFDLDVEKMPLGKLSHKHLLNAHSVLSQLEDLIINGTENKSALLDLSNKFFTLIPHAVGMQKLPIIDNMDLLKSKTEMLDSLLEMEVAYKMVKQEQKDEENDGDIDPFDRYYSSLNCDVAVLKDDDEEVKMIKTYAKNTHGKTHNFKIDVKQVFKVNRRDENEHFRTDIPNHQLLWHGSRVTNFAGILSQGLRIAPPEAPVNGYMFGKGVYFADMISKSAQYCGSTNKADGFLLLCEVALGEIQEEKAANTEIKKPKKGYHSVKGLGGTAPDPKGTISLPDGVKVPCGKGKTMSKSQDYHLLYNEYIVYDVNQIKMRYLVRAEMNYDYSV</sequence>
<evidence type="ECO:0000256" key="30">
    <source>
        <dbReference type="ARBA" id="ARBA00071874"/>
    </source>
</evidence>
<evidence type="ECO:0000313" key="39">
    <source>
        <dbReference type="Proteomes" id="UP000659654"/>
    </source>
</evidence>
<keyword evidence="14" id="KW-0013">ADP-ribosylation</keyword>
<dbReference type="Gene3D" id="1.20.142.10">
    <property type="entry name" value="Poly(ADP-ribose) polymerase, regulatory domain"/>
    <property type="match status" value="1"/>
</dbReference>
<evidence type="ECO:0000256" key="17">
    <source>
        <dbReference type="ARBA" id="ARBA00022859"/>
    </source>
</evidence>
<feature type="domain" description="PARP catalytic" evidence="34">
    <location>
        <begin position="641"/>
        <end position="865"/>
    </location>
</feature>
<evidence type="ECO:0000313" key="37">
    <source>
        <dbReference type="EMBL" id="CAD5231819.1"/>
    </source>
</evidence>
<evidence type="ECO:0000256" key="10">
    <source>
        <dbReference type="ARBA" id="ARBA00022679"/>
    </source>
</evidence>
<dbReference type="Proteomes" id="UP000659654">
    <property type="component" value="Unassembled WGS sequence"/>
</dbReference>
<evidence type="ECO:0000259" key="33">
    <source>
        <dbReference type="PROSITE" id="PS50064"/>
    </source>
</evidence>
<evidence type="ECO:0000256" key="19">
    <source>
        <dbReference type="ARBA" id="ARBA00023027"/>
    </source>
</evidence>
<dbReference type="Pfam" id="PF00644">
    <property type="entry name" value="PARP"/>
    <property type="match status" value="1"/>
</dbReference>
<evidence type="ECO:0000256" key="15">
    <source>
        <dbReference type="ARBA" id="ARBA00022771"/>
    </source>
</evidence>
<organism evidence="38 40">
    <name type="scientific">Bursaphelenchus xylophilus</name>
    <name type="common">Pinewood nematode worm</name>
    <name type="synonym">Aphelenchoides xylophilus</name>
    <dbReference type="NCBI Taxonomy" id="6326"/>
    <lineage>
        <taxon>Eukaryota</taxon>
        <taxon>Metazoa</taxon>
        <taxon>Ecdysozoa</taxon>
        <taxon>Nematoda</taxon>
        <taxon>Chromadorea</taxon>
        <taxon>Rhabditida</taxon>
        <taxon>Tylenchina</taxon>
        <taxon>Tylenchomorpha</taxon>
        <taxon>Aphelenchoidea</taxon>
        <taxon>Aphelenchoididae</taxon>
        <taxon>Bursaphelenchus</taxon>
    </lineage>
</organism>
<dbReference type="PROSITE" id="PS52007">
    <property type="entry name" value="PADR1"/>
    <property type="match status" value="1"/>
</dbReference>
<dbReference type="SUPFAM" id="SSF142921">
    <property type="entry name" value="WGR domain-like"/>
    <property type="match status" value="1"/>
</dbReference>
<dbReference type="EMBL" id="CAJFCV020000005">
    <property type="protein sequence ID" value="CAG9123299.1"/>
    <property type="molecule type" value="Genomic_DNA"/>
</dbReference>
<feature type="region of interest" description="Disordered" evidence="32">
    <location>
        <begin position="176"/>
        <end position="211"/>
    </location>
</feature>
<dbReference type="EMBL" id="CAJFDI010000005">
    <property type="protein sequence ID" value="CAD5231819.1"/>
    <property type="molecule type" value="Genomic_DNA"/>
</dbReference>
<keyword evidence="11" id="KW-0548">Nucleotidyltransferase</keyword>
<name>A0A1I7RS24_BURXY</name>
<evidence type="ECO:0000256" key="8">
    <source>
        <dbReference type="ARBA" id="ARBA00022588"/>
    </source>
</evidence>
<evidence type="ECO:0000256" key="1">
    <source>
        <dbReference type="ARBA" id="ARBA00004286"/>
    </source>
</evidence>
<keyword evidence="5" id="KW-0963">Cytoplasm</keyword>
<feature type="domain" description="PARP-type" evidence="33">
    <location>
        <begin position="12"/>
        <end position="95"/>
    </location>
</feature>
<evidence type="ECO:0000256" key="21">
    <source>
        <dbReference type="ARBA" id="ARBA00023163"/>
    </source>
</evidence>
<comment type="catalytic activity">
    <reaction evidence="28">
        <text>L-tyrosyl-[protein] + NAD(+) = O-(ADP-D-ribosyl)-L-tyrosyl-[protein] + nicotinamide + H(+)</text>
        <dbReference type="Rhea" id="RHEA:58236"/>
        <dbReference type="Rhea" id="RHEA-COMP:10136"/>
        <dbReference type="Rhea" id="RHEA-COMP:15092"/>
        <dbReference type="ChEBI" id="CHEBI:15378"/>
        <dbReference type="ChEBI" id="CHEBI:17154"/>
        <dbReference type="ChEBI" id="CHEBI:46858"/>
        <dbReference type="ChEBI" id="CHEBI:57540"/>
        <dbReference type="ChEBI" id="CHEBI:142557"/>
    </reaction>
    <physiologicalReaction direction="left-to-right" evidence="28">
        <dbReference type="Rhea" id="RHEA:58237"/>
    </physiologicalReaction>
</comment>
<keyword evidence="16" id="KW-0862">Zinc</keyword>
<feature type="domain" description="PARP-type" evidence="33">
    <location>
        <begin position="109"/>
        <end position="182"/>
    </location>
</feature>
<comment type="catalytic activity">
    <reaction evidence="24">
        <text>L-aspartyl-[protein] + NAD(+) = 4-O-(ADP-D-ribosyl)-L-aspartyl-[protein] + nicotinamide</text>
        <dbReference type="Rhea" id="RHEA:54424"/>
        <dbReference type="Rhea" id="RHEA-COMP:9867"/>
        <dbReference type="Rhea" id="RHEA-COMP:13832"/>
        <dbReference type="ChEBI" id="CHEBI:17154"/>
        <dbReference type="ChEBI" id="CHEBI:29961"/>
        <dbReference type="ChEBI" id="CHEBI:57540"/>
        <dbReference type="ChEBI" id="CHEBI:138102"/>
    </reaction>
    <physiologicalReaction direction="left-to-right" evidence="24">
        <dbReference type="Rhea" id="RHEA:54425"/>
    </physiologicalReaction>
</comment>
<comment type="catalytic activity">
    <reaction evidence="26">
        <text>NAD(+) + (ADP-D-ribosyl)n-acceptor = nicotinamide + (ADP-D-ribosyl)n+1-acceptor + H(+).</text>
        <dbReference type="EC" id="2.4.2.30"/>
    </reaction>
</comment>
<evidence type="ECO:0000256" key="24">
    <source>
        <dbReference type="ARBA" id="ARBA00024164"/>
    </source>
</evidence>
<keyword evidence="4" id="KW-0158">Chromosome</keyword>
<dbReference type="CDD" id="cd01437">
    <property type="entry name" value="parp_like"/>
    <property type="match status" value="1"/>
</dbReference>
<dbReference type="SMART" id="SM01335">
    <property type="entry name" value="PADR1"/>
    <property type="match status" value="1"/>
</dbReference>
<evidence type="ECO:0000256" key="13">
    <source>
        <dbReference type="ARBA" id="ARBA00022737"/>
    </source>
</evidence>
<keyword evidence="6" id="KW-1017">Isopeptide bond</keyword>
<reference evidence="40" key="1">
    <citation type="submission" date="2016-11" db="UniProtKB">
        <authorList>
            <consortium name="WormBaseParasite"/>
        </authorList>
    </citation>
    <scope>IDENTIFICATION</scope>
</reference>
<evidence type="ECO:0000256" key="26">
    <source>
        <dbReference type="ARBA" id="ARBA00033987"/>
    </source>
</evidence>
<keyword evidence="19 31" id="KW-0520">NAD</keyword>
<keyword evidence="10 31" id="KW-0808">Transferase</keyword>
<keyword evidence="12" id="KW-0479">Metal-binding</keyword>
<dbReference type="FunFam" id="1.20.142.10:FF:000001">
    <property type="entry name" value="Poly [ADP-ribose] polymerase"/>
    <property type="match status" value="1"/>
</dbReference>
<dbReference type="OrthoDB" id="429950at2759"/>
<dbReference type="InterPro" id="IPR012317">
    <property type="entry name" value="Poly(ADP-ribose)pol_cat_dom"/>
</dbReference>
<evidence type="ECO:0000256" key="14">
    <source>
        <dbReference type="ARBA" id="ARBA00022765"/>
    </source>
</evidence>
<dbReference type="PROSITE" id="PS50064">
    <property type="entry name" value="ZF_PARP_2"/>
    <property type="match status" value="2"/>
</dbReference>
<evidence type="ECO:0000256" key="29">
    <source>
        <dbReference type="ARBA" id="ARBA00048575"/>
    </source>
</evidence>
<dbReference type="FunFam" id="3.90.228.10:FF:000002">
    <property type="entry name" value="Poly [ADP-ribose] polymerase"/>
    <property type="match status" value="1"/>
</dbReference>
<dbReference type="InterPro" id="IPR050800">
    <property type="entry name" value="ARTD/PARP"/>
</dbReference>
<feature type="domain" description="WGR" evidence="36">
    <location>
        <begin position="388"/>
        <end position="486"/>
    </location>
</feature>
<keyword evidence="15" id="KW-0863">Zinc-finger</keyword>
<evidence type="ECO:0000259" key="34">
    <source>
        <dbReference type="PROSITE" id="PS51059"/>
    </source>
</evidence>
<dbReference type="EC" id="2.4.2.-" evidence="31"/>
<dbReference type="AlphaFoldDB" id="A0A1I7RS24"/>
<dbReference type="SUPFAM" id="SSF57716">
    <property type="entry name" value="Glucocorticoid receptor-like (DNA-binding domain)"/>
    <property type="match status" value="2"/>
</dbReference>